<keyword evidence="1" id="KW-0812">Transmembrane</keyword>
<organism evidence="2 3">
    <name type="scientific">Pristionchus fissidentatus</name>
    <dbReference type="NCBI Taxonomy" id="1538716"/>
    <lineage>
        <taxon>Eukaryota</taxon>
        <taxon>Metazoa</taxon>
        <taxon>Ecdysozoa</taxon>
        <taxon>Nematoda</taxon>
        <taxon>Chromadorea</taxon>
        <taxon>Rhabditida</taxon>
        <taxon>Rhabditina</taxon>
        <taxon>Diplogasteromorpha</taxon>
        <taxon>Diplogasteroidea</taxon>
        <taxon>Neodiplogasteridae</taxon>
        <taxon>Pristionchus</taxon>
    </lineage>
</organism>
<keyword evidence="1" id="KW-0472">Membrane</keyword>
<proteinExistence type="predicted"/>
<feature type="transmembrane region" description="Helical" evidence="1">
    <location>
        <begin position="7"/>
        <end position="25"/>
    </location>
</feature>
<protein>
    <recommendedName>
        <fullName evidence="4">G protein-coupled receptor</fullName>
    </recommendedName>
</protein>
<gene>
    <name evidence="2" type="ORF">PFISCL1PPCAC_1011</name>
</gene>
<name>A0AAV5UVF5_9BILA</name>
<keyword evidence="3" id="KW-1185">Reference proteome</keyword>
<sequence>MVGLGELIFDAFFLSLYAILLLRIITSKDGIFRTPFYIFFLTTGIYNVITVVSYHCVSQFNYSENLPTVHIFKACYILNTMGAAGSTIGKAYIAVHRYVVMRASDLSE</sequence>
<keyword evidence="1" id="KW-1133">Transmembrane helix</keyword>
<dbReference type="Proteomes" id="UP001432322">
    <property type="component" value="Unassembled WGS sequence"/>
</dbReference>
<evidence type="ECO:0000256" key="1">
    <source>
        <dbReference type="SAM" id="Phobius"/>
    </source>
</evidence>
<accession>A0AAV5UVF5</accession>
<feature type="transmembrane region" description="Helical" evidence="1">
    <location>
        <begin position="37"/>
        <end position="57"/>
    </location>
</feature>
<dbReference type="AlphaFoldDB" id="A0AAV5UVF5"/>
<evidence type="ECO:0008006" key="4">
    <source>
        <dbReference type="Google" id="ProtNLM"/>
    </source>
</evidence>
<dbReference type="EMBL" id="BTSY01000001">
    <property type="protein sequence ID" value="GMT09714.1"/>
    <property type="molecule type" value="Genomic_DNA"/>
</dbReference>
<dbReference type="PANTHER" id="PTHR31552">
    <property type="entry name" value="SERPENTINE RECEPTOR CLASS GAMMA"/>
    <property type="match status" value="1"/>
</dbReference>
<dbReference type="PANTHER" id="PTHR31552:SF31">
    <property type="entry name" value="SERPENTINE RECEPTOR CLASS GAMMA"/>
    <property type="match status" value="1"/>
</dbReference>
<reference evidence="2" key="1">
    <citation type="submission" date="2023-10" db="EMBL/GenBank/DDBJ databases">
        <title>Genome assembly of Pristionchus species.</title>
        <authorList>
            <person name="Yoshida K."/>
            <person name="Sommer R.J."/>
        </authorList>
    </citation>
    <scope>NUCLEOTIDE SEQUENCE</scope>
    <source>
        <strain evidence="2">RS5133</strain>
    </source>
</reference>
<comment type="caution">
    <text evidence="2">The sequence shown here is derived from an EMBL/GenBank/DDBJ whole genome shotgun (WGS) entry which is preliminary data.</text>
</comment>
<feature type="non-terminal residue" evidence="2">
    <location>
        <position position="108"/>
    </location>
</feature>
<evidence type="ECO:0000313" key="2">
    <source>
        <dbReference type="EMBL" id="GMT09714.1"/>
    </source>
</evidence>
<evidence type="ECO:0000313" key="3">
    <source>
        <dbReference type="Proteomes" id="UP001432322"/>
    </source>
</evidence>